<organism evidence="2 3">
    <name type="scientific">Iamia majanohamensis</name>
    <dbReference type="NCBI Taxonomy" id="467976"/>
    <lineage>
        <taxon>Bacteria</taxon>
        <taxon>Bacillati</taxon>
        <taxon>Actinomycetota</taxon>
        <taxon>Acidimicrobiia</taxon>
        <taxon>Acidimicrobiales</taxon>
        <taxon>Iamiaceae</taxon>
        <taxon>Iamia</taxon>
    </lineage>
</organism>
<dbReference type="Proteomes" id="UP001216390">
    <property type="component" value="Chromosome"/>
</dbReference>
<evidence type="ECO:0000259" key="1">
    <source>
        <dbReference type="Pfam" id="PF19802"/>
    </source>
</evidence>
<proteinExistence type="predicted"/>
<dbReference type="AlphaFoldDB" id="A0AAF0BXD8"/>
<keyword evidence="3" id="KW-1185">Reference proteome</keyword>
<name>A0AAF0BXD8_9ACTN</name>
<dbReference type="EMBL" id="CP116942">
    <property type="protein sequence ID" value="WCO68965.1"/>
    <property type="molecule type" value="Genomic_DNA"/>
</dbReference>
<evidence type="ECO:0000313" key="3">
    <source>
        <dbReference type="Proteomes" id="UP001216390"/>
    </source>
</evidence>
<accession>A0AAF0BXD8</accession>
<protein>
    <submittedName>
        <fullName evidence="2">DUF6285 domain-containing protein</fullName>
    </submittedName>
</protein>
<reference evidence="2" key="1">
    <citation type="submission" date="2023-01" db="EMBL/GenBank/DDBJ databases">
        <title>The diversity of Class Acidimicrobiia in South China Sea sediment environments and the proposal of Iamia marina sp. nov., a novel species of the genus Iamia.</title>
        <authorList>
            <person name="He Y."/>
            <person name="Tian X."/>
        </authorList>
    </citation>
    <scope>NUCLEOTIDE SEQUENCE</scope>
    <source>
        <strain evidence="2">DSM 19957</strain>
    </source>
</reference>
<dbReference type="RefSeq" id="WP_272738479.1">
    <property type="nucleotide sequence ID" value="NZ_CP116942.1"/>
</dbReference>
<dbReference type="Pfam" id="PF19802">
    <property type="entry name" value="DUF6285"/>
    <property type="match status" value="1"/>
</dbReference>
<dbReference type="InterPro" id="IPR046252">
    <property type="entry name" value="DUF6285"/>
</dbReference>
<evidence type="ECO:0000313" key="2">
    <source>
        <dbReference type="EMBL" id="WCO68965.1"/>
    </source>
</evidence>
<gene>
    <name evidence="2" type="ORF">PO878_09535</name>
</gene>
<sequence>MERELRLGPAQAVAHARRLEALSVADDAELATRIRAGELDDRPDVDAAVRASVVDRLRVANPAWLADRDR</sequence>
<dbReference type="KEGG" id="ima:PO878_09535"/>
<feature type="domain" description="DUF6285" evidence="1">
    <location>
        <begin position="2"/>
        <end position="64"/>
    </location>
</feature>